<dbReference type="SUPFAM" id="SSF53800">
    <property type="entry name" value="Chelatase"/>
    <property type="match status" value="1"/>
</dbReference>
<accession>A0ABN1K8C3</accession>
<gene>
    <name evidence="3" type="ORF">GCM10009107_38330</name>
</gene>
<organism evidence="3 4">
    <name type="scientific">Ideonella azotifigens</name>
    <dbReference type="NCBI Taxonomy" id="513160"/>
    <lineage>
        <taxon>Bacteria</taxon>
        <taxon>Pseudomonadati</taxon>
        <taxon>Pseudomonadota</taxon>
        <taxon>Betaproteobacteria</taxon>
        <taxon>Burkholderiales</taxon>
        <taxon>Sphaerotilaceae</taxon>
        <taxon>Ideonella</taxon>
    </lineage>
</organism>
<dbReference type="EMBL" id="BAAAEW010000025">
    <property type="protein sequence ID" value="GAA0758124.1"/>
    <property type="molecule type" value="Genomic_DNA"/>
</dbReference>
<comment type="caution">
    <text evidence="3">The sequence shown here is derived from an EMBL/GenBank/DDBJ whole genome shotgun (WGS) entry which is preliminary data.</text>
</comment>
<evidence type="ECO:0000313" key="3">
    <source>
        <dbReference type="EMBL" id="GAA0758124.1"/>
    </source>
</evidence>
<dbReference type="PANTHER" id="PTHR33542">
    <property type="entry name" value="SIROHYDROCHLORIN FERROCHELATASE, CHLOROPLASTIC"/>
    <property type="match status" value="1"/>
</dbReference>
<evidence type="ECO:0000256" key="2">
    <source>
        <dbReference type="ARBA" id="ARBA00023239"/>
    </source>
</evidence>
<name>A0ABN1K8C3_9BURK</name>
<dbReference type="Pfam" id="PF01903">
    <property type="entry name" value="CbiX"/>
    <property type="match status" value="1"/>
</dbReference>
<evidence type="ECO:0000256" key="1">
    <source>
        <dbReference type="ARBA" id="ARBA00022723"/>
    </source>
</evidence>
<dbReference type="PANTHER" id="PTHR33542:SF5">
    <property type="entry name" value="FERROCHELATASE CHE1"/>
    <property type="match status" value="1"/>
</dbReference>
<keyword evidence="1" id="KW-0479">Metal-binding</keyword>
<protein>
    <submittedName>
        <fullName evidence="3">CbiX/SirB N-terminal domain-containing protein</fullName>
    </submittedName>
</protein>
<dbReference type="Gene3D" id="3.40.50.1400">
    <property type="match status" value="1"/>
</dbReference>
<sequence length="138" mass="14757">MKATAMHGLILMAHGARDANWSAPLEASAARCRELLPGWQVAMAYLEFMAPDLPGCGRTLVEQGCTEVEVLPLFLGAGGHVRKDLPLQIEALRQAHPAVQWRLHAAVGESPLVVEAMAQAALAMALDPTRLLPDDTTA</sequence>
<dbReference type="Proteomes" id="UP001500279">
    <property type="component" value="Unassembled WGS sequence"/>
</dbReference>
<reference evidence="4" key="1">
    <citation type="journal article" date="2019" name="Int. J. Syst. Evol. Microbiol.">
        <title>The Global Catalogue of Microorganisms (GCM) 10K type strain sequencing project: providing services to taxonomists for standard genome sequencing and annotation.</title>
        <authorList>
            <consortium name="The Broad Institute Genomics Platform"/>
            <consortium name="The Broad Institute Genome Sequencing Center for Infectious Disease"/>
            <person name="Wu L."/>
            <person name="Ma J."/>
        </authorList>
    </citation>
    <scope>NUCLEOTIDE SEQUENCE [LARGE SCALE GENOMIC DNA]</scope>
    <source>
        <strain evidence="4">JCM 15503</strain>
    </source>
</reference>
<dbReference type="InterPro" id="IPR050963">
    <property type="entry name" value="Sirohydro_Cobaltochel/CbiX"/>
</dbReference>
<keyword evidence="2" id="KW-0456">Lyase</keyword>
<dbReference type="CDD" id="cd03416">
    <property type="entry name" value="CbiX_SirB_N"/>
    <property type="match status" value="1"/>
</dbReference>
<keyword evidence="4" id="KW-1185">Reference proteome</keyword>
<dbReference type="RefSeq" id="WP_231012180.1">
    <property type="nucleotide sequence ID" value="NZ_BAAAEW010000025.1"/>
</dbReference>
<proteinExistence type="predicted"/>
<evidence type="ECO:0000313" key="4">
    <source>
        <dbReference type="Proteomes" id="UP001500279"/>
    </source>
</evidence>
<dbReference type="InterPro" id="IPR002762">
    <property type="entry name" value="CbiX-like"/>
</dbReference>